<feature type="transmembrane region" description="Helical" evidence="9">
    <location>
        <begin position="114"/>
        <end position="134"/>
    </location>
</feature>
<dbReference type="SUPFAM" id="SSF51735">
    <property type="entry name" value="NAD(P)-binding Rossmann-fold domains"/>
    <property type="match status" value="1"/>
</dbReference>
<feature type="transmembrane region" description="Helical" evidence="9">
    <location>
        <begin position="214"/>
        <end position="240"/>
    </location>
</feature>
<feature type="transmembrane region" description="Helical" evidence="9">
    <location>
        <begin position="86"/>
        <end position="108"/>
    </location>
</feature>
<dbReference type="InterPro" id="IPR036291">
    <property type="entry name" value="NAD(P)-bd_dom_sf"/>
</dbReference>
<organism evidence="11 12">
    <name type="scientific">Loigolactobacillus bifermentans DSM 20003</name>
    <dbReference type="NCBI Taxonomy" id="1423726"/>
    <lineage>
        <taxon>Bacteria</taxon>
        <taxon>Bacillati</taxon>
        <taxon>Bacillota</taxon>
        <taxon>Bacilli</taxon>
        <taxon>Lactobacillales</taxon>
        <taxon>Lactobacillaceae</taxon>
        <taxon>Loigolactobacillus</taxon>
    </lineage>
</organism>
<evidence type="ECO:0000256" key="4">
    <source>
        <dbReference type="ARBA" id="ARBA00022449"/>
    </source>
</evidence>
<keyword evidence="12" id="KW-1185">Reference proteome</keyword>
<dbReference type="Pfam" id="PF02254">
    <property type="entry name" value="TrkA_N"/>
    <property type="match status" value="1"/>
</dbReference>
<dbReference type="EMBL" id="AZDA01000090">
    <property type="protein sequence ID" value="KRK34609.1"/>
    <property type="molecule type" value="Genomic_DNA"/>
</dbReference>
<feature type="transmembrane region" description="Helical" evidence="9">
    <location>
        <begin position="146"/>
        <end position="168"/>
    </location>
</feature>
<dbReference type="SUPFAM" id="SSF116726">
    <property type="entry name" value="TrkA C-terminal domain-like"/>
    <property type="match status" value="1"/>
</dbReference>
<dbReference type="Pfam" id="PF02080">
    <property type="entry name" value="TrkA_C"/>
    <property type="match status" value="1"/>
</dbReference>
<dbReference type="GO" id="GO:0016020">
    <property type="term" value="C:membrane"/>
    <property type="evidence" value="ECO:0007669"/>
    <property type="project" value="UniProtKB-SubCell"/>
</dbReference>
<dbReference type="InterPro" id="IPR038770">
    <property type="entry name" value="Na+/solute_symporter_sf"/>
</dbReference>
<keyword evidence="8 9" id="KW-0472">Membrane</keyword>
<dbReference type="Gene3D" id="3.40.50.720">
    <property type="entry name" value="NAD(P)-binding Rossmann-like Domain"/>
    <property type="match status" value="1"/>
</dbReference>
<reference evidence="11 12" key="1">
    <citation type="journal article" date="2015" name="Genome Announc.">
        <title>Expanding the biotechnology potential of lactobacilli through comparative genomics of 213 strains and associated genera.</title>
        <authorList>
            <person name="Sun Z."/>
            <person name="Harris H.M."/>
            <person name="McCann A."/>
            <person name="Guo C."/>
            <person name="Argimon S."/>
            <person name="Zhang W."/>
            <person name="Yang X."/>
            <person name="Jeffery I.B."/>
            <person name="Cooney J.C."/>
            <person name="Kagawa T.F."/>
            <person name="Liu W."/>
            <person name="Song Y."/>
            <person name="Salvetti E."/>
            <person name="Wrobel A."/>
            <person name="Rasinkangas P."/>
            <person name="Parkhill J."/>
            <person name="Rea M.C."/>
            <person name="O'Sullivan O."/>
            <person name="Ritari J."/>
            <person name="Douillard F.P."/>
            <person name="Paul Ross R."/>
            <person name="Yang R."/>
            <person name="Briner A.E."/>
            <person name="Felis G.E."/>
            <person name="de Vos W.M."/>
            <person name="Barrangou R."/>
            <person name="Klaenhammer T.R."/>
            <person name="Caufield P.W."/>
            <person name="Cui Y."/>
            <person name="Zhang H."/>
            <person name="O'Toole P.W."/>
        </authorList>
    </citation>
    <scope>NUCLEOTIDE SEQUENCE [LARGE SCALE GENOMIC DNA]</scope>
    <source>
        <strain evidence="11 12">DSM 20003</strain>
    </source>
</reference>
<feature type="transmembrane region" description="Helical" evidence="9">
    <location>
        <begin position="352"/>
        <end position="374"/>
    </location>
</feature>
<dbReference type="STRING" id="1423726.FC07_GL000359"/>
<feature type="domain" description="RCK C-terminal" evidence="10">
    <location>
        <begin position="518"/>
        <end position="598"/>
    </location>
</feature>
<feature type="transmembrane region" description="Helical" evidence="9">
    <location>
        <begin position="260"/>
        <end position="277"/>
    </location>
</feature>
<proteinExistence type="inferred from homology"/>
<dbReference type="InterPro" id="IPR006037">
    <property type="entry name" value="RCK_C"/>
</dbReference>
<evidence type="ECO:0000256" key="9">
    <source>
        <dbReference type="SAM" id="Phobius"/>
    </source>
</evidence>
<dbReference type="AlphaFoldDB" id="A0A0R1GRZ2"/>
<dbReference type="GO" id="GO:1902600">
    <property type="term" value="P:proton transmembrane transport"/>
    <property type="evidence" value="ECO:0007669"/>
    <property type="project" value="InterPro"/>
</dbReference>
<evidence type="ECO:0000256" key="8">
    <source>
        <dbReference type="ARBA" id="ARBA00023136"/>
    </source>
</evidence>
<evidence type="ECO:0000256" key="6">
    <source>
        <dbReference type="ARBA" id="ARBA00022989"/>
    </source>
</evidence>
<dbReference type="InterPro" id="IPR003148">
    <property type="entry name" value="RCK_N"/>
</dbReference>
<evidence type="ECO:0000256" key="2">
    <source>
        <dbReference type="ARBA" id="ARBA00005551"/>
    </source>
</evidence>
<keyword evidence="5 9" id="KW-0812">Transmembrane</keyword>
<feature type="transmembrane region" description="Helical" evidence="9">
    <location>
        <begin position="289"/>
        <end position="309"/>
    </location>
</feature>
<evidence type="ECO:0000259" key="10">
    <source>
        <dbReference type="PROSITE" id="PS51202"/>
    </source>
</evidence>
<dbReference type="Gene3D" id="1.20.1530.20">
    <property type="match status" value="1"/>
</dbReference>
<evidence type="ECO:0000256" key="5">
    <source>
        <dbReference type="ARBA" id="ARBA00022692"/>
    </source>
</evidence>
<dbReference type="PROSITE" id="PS51202">
    <property type="entry name" value="RCK_C"/>
    <property type="match status" value="1"/>
</dbReference>
<dbReference type="InterPro" id="IPR006153">
    <property type="entry name" value="Cation/H_exchanger_TM"/>
</dbReference>
<dbReference type="GO" id="GO:0008324">
    <property type="term" value="F:monoatomic cation transmembrane transporter activity"/>
    <property type="evidence" value="ECO:0007669"/>
    <property type="project" value="InterPro"/>
</dbReference>
<dbReference type="InterPro" id="IPR036721">
    <property type="entry name" value="RCK_C_sf"/>
</dbReference>
<keyword evidence="3" id="KW-0813">Transport</keyword>
<feature type="transmembrane region" description="Helical" evidence="9">
    <location>
        <begin position="48"/>
        <end position="65"/>
    </location>
</feature>
<feature type="transmembrane region" description="Helical" evidence="9">
    <location>
        <begin position="321"/>
        <end position="340"/>
    </location>
</feature>
<dbReference type="Pfam" id="PF00999">
    <property type="entry name" value="Na_H_Exchanger"/>
    <property type="match status" value="1"/>
</dbReference>
<accession>A0A0R1GRZ2</accession>
<evidence type="ECO:0000256" key="7">
    <source>
        <dbReference type="ARBA" id="ARBA00023065"/>
    </source>
</evidence>
<feature type="transmembrane region" description="Helical" evidence="9">
    <location>
        <begin position="174"/>
        <end position="193"/>
    </location>
</feature>
<evidence type="ECO:0000313" key="11">
    <source>
        <dbReference type="EMBL" id="KRK34609.1"/>
    </source>
</evidence>
<keyword evidence="6 9" id="KW-1133">Transmembrane helix</keyword>
<evidence type="ECO:0000256" key="3">
    <source>
        <dbReference type="ARBA" id="ARBA00022448"/>
    </source>
</evidence>
<dbReference type="Gene3D" id="3.30.70.1450">
    <property type="entry name" value="Regulator of K+ conductance, C-terminal domain"/>
    <property type="match status" value="1"/>
</dbReference>
<keyword evidence="4" id="KW-0050">Antiport</keyword>
<evidence type="ECO:0000256" key="1">
    <source>
        <dbReference type="ARBA" id="ARBA00004141"/>
    </source>
</evidence>
<evidence type="ECO:0000313" key="12">
    <source>
        <dbReference type="Proteomes" id="UP000051461"/>
    </source>
</evidence>
<dbReference type="GO" id="GO:0015297">
    <property type="term" value="F:antiporter activity"/>
    <property type="evidence" value="ECO:0007669"/>
    <property type="project" value="UniProtKB-KW"/>
</dbReference>
<dbReference type="Proteomes" id="UP000051461">
    <property type="component" value="Unassembled WGS sequence"/>
</dbReference>
<protein>
    <submittedName>
        <fullName evidence="11">Na(+) H(+) antiporter</fullName>
    </submittedName>
</protein>
<comment type="subcellular location">
    <subcellularLocation>
        <location evidence="1">Membrane</location>
        <topology evidence="1">Multi-pass membrane protein</topology>
    </subcellularLocation>
</comment>
<dbReference type="PANTHER" id="PTHR43562:SF1">
    <property type="entry name" value="NA(+)_H(+) ANTIPORTER YJBQ-RELATED"/>
    <property type="match status" value="1"/>
</dbReference>
<gene>
    <name evidence="11" type="ORF">FC07_GL000359</name>
</gene>
<sequence>MLAALMIPLLMAQFNITRIPTAVAEIVVGILLGKSLLNLVHVTSNLTMLSSLGVIVLIFLSGMEIDFDLFKPQPKNNGPSWTPVKMASWAFVGILVTAGLLGWLLHLIGIFNDYLLATIIFATIALGVVIAALKEKELLSKPLGQTILLTAVLGEVVPMLALTVYASLNGGHAGRIWLVLLIFLAAIILLLRFRGIYQFFERIDKATTQLDIRLAFFLIFTLVTIAERVGAENILGAFLAGMVMKLLRPSEATQDKLTSLGYGFLIPIFFIMTGAKLDLRSLLADRQALALIPVFFICFMVAKLVPFLVFKKRFTTQNALAGSFLASTTITLVLPTLQVARNLNAITSQQSGAFILAAILTCVLSPILFNQFYYPEKEDLVKTKVTFVGTNLLTMPVAQQLSKGWYDIRMVTDRPKNYRTYNSEIDNIQLLDRLDEPTLVDNGIFDTDILVLGYSDYELNFTMAQQAVQHQVPRIVARFESHDIAEDRYEILAQQGVEIFNSYNVNISLLRGMIESPSSLKILTDTEAGLYEVTVHNRRFTGIALRQLPFIDLITVSRIYRNGKYVPPHGDTLIEPNDHLVFTGDKDVVKDLRQQLSRKN</sequence>
<comment type="caution">
    <text evidence="11">The sequence shown here is derived from an EMBL/GenBank/DDBJ whole genome shotgun (WGS) entry which is preliminary data.</text>
</comment>
<dbReference type="PANTHER" id="PTHR43562">
    <property type="entry name" value="NAPA-TYPE SODIUM/HYDROGEN ANTIPORTER"/>
    <property type="match status" value="1"/>
</dbReference>
<name>A0A0R1GRZ2_9LACO</name>
<keyword evidence="7" id="KW-0406">Ion transport</keyword>
<dbReference type="PATRIC" id="fig|1423726.3.peg.375"/>
<comment type="similarity">
    <text evidence="2">Belongs to the monovalent cation:proton antiporter 2 (CPA2) transporter (TC 2.A.37) family.</text>
</comment>
<dbReference type="GO" id="GO:0006813">
    <property type="term" value="P:potassium ion transport"/>
    <property type="evidence" value="ECO:0007669"/>
    <property type="project" value="InterPro"/>
</dbReference>